<evidence type="ECO:0000313" key="9">
    <source>
        <dbReference type="Proteomes" id="UP000318571"/>
    </source>
</evidence>
<gene>
    <name evidence="8" type="ORF">TCAL_03809</name>
</gene>
<dbReference type="GO" id="GO:0003723">
    <property type="term" value="F:RNA binding"/>
    <property type="evidence" value="ECO:0007669"/>
    <property type="project" value="UniProtKB-UniRule"/>
</dbReference>
<feature type="region of interest" description="Disordered" evidence="6">
    <location>
        <begin position="565"/>
        <end position="608"/>
    </location>
</feature>
<dbReference type="Pfam" id="PF00076">
    <property type="entry name" value="RRM_1"/>
    <property type="match status" value="2"/>
</dbReference>
<evidence type="ECO:0000256" key="6">
    <source>
        <dbReference type="SAM" id="MobiDB-lite"/>
    </source>
</evidence>
<reference evidence="8 9" key="1">
    <citation type="journal article" date="2018" name="Nat. Ecol. Evol.">
        <title>Genomic signatures of mitonuclear coevolution across populations of Tigriopus californicus.</title>
        <authorList>
            <person name="Barreto F.S."/>
            <person name="Watson E.T."/>
            <person name="Lima T.G."/>
            <person name="Willett C.S."/>
            <person name="Edmands S."/>
            <person name="Li W."/>
            <person name="Burton R.S."/>
        </authorList>
    </citation>
    <scope>NUCLEOTIDE SEQUENCE [LARGE SCALE GENOMIC DNA]</scope>
    <source>
        <strain evidence="8 9">San Diego</strain>
    </source>
</reference>
<evidence type="ECO:0000259" key="7">
    <source>
        <dbReference type="PROSITE" id="PS50102"/>
    </source>
</evidence>
<feature type="compositionally biased region" description="Low complexity" evidence="6">
    <location>
        <begin position="583"/>
        <end position="597"/>
    </location>
</feature>
<dbReference type="InterPro" id="IPR035979">
    <property type="entry name" value="RBD_domain_sf"/>
</dbReference>
<evidence type="ECO:0000256" key="1">
    <source>
        <dbReference type="ARBA" id="ARBA00004496"/>
    </source>
</evidence>
<dbReference type="InterPro" id="IPR000504">
    <property type="entry name" value="RRM_dom"/>
</dbReference>
<dbReference type="NCBIfam" id="TIGR01648">
    <property type="entry name" value="hnRNP-R-Q"/>
    <property type="match status" value="1"/>
</dbReference>
<dbReference type="AlphaFoldDB" id="A0A553NSC0"/>
<evidence type="ECO:0000256" key="4">
    <source>
        <dbReference type="ARBA" id="ARBA00022884"/>
    </source>
</evidence>
<keyword evidence="9" id="KW-1185">Reference proteome</keyword>
<dbReference type="InterPro" id="IPR006535">
    <property type="entry name" value="HnRNP_R/Q_splicing_fac"/>
</dbReference>
<sequence>MDLESALPWYHHRAKGGWPTGSSIFSLASREREASSPEPWPRPPPTSREWREISSGDSDLVDASGGMTRLMTGGLQSLPERAMAAGRNGSLWNLDQNEFSDPPLGAVALRHRNENQIKKSNDERLLDLVDKTSYQIVQRNGQRIYGGPPPGWVGPSPDKGCEIFVGKVPRDCFEDELVPIFSQIGQIYELRLMMDFSGSNRGFLFIRYTSSEHAKMAVKKFNNYEIRPNRHLGVVKSVDNRKLWISGIPKNQSAEQIKIEMEHLTEGVREVILYPSQMDKSKTRGYAFVEYESHRLAALARRKLVPGRIFLLGQEIEKVDWAEPETEVDDEVMSKVRILFVRNLMPETSENDIKEKFEELGGETIERVKKNKDYAFVHFVTREAAELALEKAQDLSMDGAPLHVTWSKPVDKLLYNQRKQLTKLFSEGTPSISLSNNLGIPPSNIPFYESPLAQLNPFTPSFPPHPLLSNPSNRGILPRKRGAAGIRGLGAPGTAPPRRLVKMSAFAGPGSHPQPSQFGNNGFGLQNPMTHQTFPYGYPGLTNHDLTYPHYFPAPMFSNGYMDPSPNAMNPPPPPPVMGGSSGSSSSHGSPNPGSMNHLNESHPMMGHTFDSQHLVNAMHNLALNGGTY</sequence>
<dbReference type="OrthoDB" id="3800936at2759"/>
<proteinExistence type="predicted"/>
<comment type="subcellular location">
    <subcellularLocation>
        <location evidence="1">Cytoplasm</location>
    </subcellularLocation>
</comment>
<dbReference type="InterPro" id="IPR012677">
    <property type="entry name" value="Nucleotide-bd_a/b_plait_sf"/>
</dbReference>
<dbReference type="CDD" id="cd12249">
    <property type="entry name" value="RRM1_hnRNPR_like"/>
    <property type="match status" value="1"/>
</dbReference>
<dbReference type="GO" id="GO:0005737">
    <property type="term" value="C:cytoplasm"/>
    <property type="evidence" value="ECO:0007669"/>
    <property type="project" value="UniProtKB-SubCell"/>
</dbReference>
<feature type="domain" description="RRM" evidence="7">
    <location>
        <begin position="241"/>
        <end position="324"/>
    </location>
</feature>
<evidence type="ECO:0000256" key="2">
    <source>
        <dbReference type="ARBA" id="ARBA00022490"/>
    </source>
</evidence>
<dbReference type="FunFam" id="3.30.70.330:FF:000026">
    <property type="entry name" value="APOBEC1 complementation factor isoform X1"/>
    <property type="match status" value="1"/>
</dbReference>
<feature type="domain" description="RRM" evidence="7">
    <location>
        <begin position="161"/>
        <end position="239"/>
    </location>
</feature>
<comment type="caution">
    <text evidence="8">The sequence shown here is derived from an EMBL/GenBank/DDBJ whole genome shotgun (WGS) entry which is preliminary data.</text>
</comment>
<dbReference type="FunFam" id="3.30.70.330:FF:000022">
    <property type="entry name" value="APOBEC1 complementation factor isoform X1"/>
    <property type="match status" value="1"/>
</dbReference>
<dbReference type="OMA" id="PINESHM"/>
<dbReference type="PROSITE" id="PS50102">
    <property type="entry name" value="RRM"/>
    <property type="match status" value="3"/>
</dbReference>
<dbReference type="Gene3D" id="3.30.70.330">
    <property type="match status" value="3"/>
</dbReference>
<dbReference type="SUPFAM" id="SSF54928">
    <property type="entry name" value="RNA-binding domain, RBD"/>
    <property type="match status" value="2"/>
</dbReference>
<organism evidence="8 9">
    <name type="scientific">Tigriopus californicus</name>
    <name type="common">Marine copepod</name>
    <dbReference type="NCBI Taxonomy" id="6832"/>
    <lineage>
        <taxon>Eukaryota</taxon>
        <taxon>Metazoa</taxon>
        <taxon>Ecdysozoa</taxon>
        <taxon>Arthropoda</taxon>
        <taxon>Crustacea</taxon>
        <taxon>Multicrustacea</taxon>
        <taxon>Hexanauplia</taxon>
        <taxon>Copepoda</taxon>
        <taxon>Harpacticoida</taxon>
        <taxon>Harpacticidae</taxon>
        <taxon>Tigriopus</taxon>
    </lineage>
</organism>
<keyword evidence="2" id="KW-0963">Cytoplasm</keyword>
<dbReference type="STRING" id="6832.A0A553NSC0"/>
<feature type="region of interest" description="Disordered" evidence="6">
    <location>
        <begin position="15"/>
        <end position="63"/>
    </location>
</feature>
<accession>A0A553NSC0</accession>
<evidence type="ECO:0000256" key="3">
    <source>
        <dbReference type="ARBA" id="ARBA00022737"/>
    </source>
</evidence>
<feature type="domain" description="RRM" evidence="7">
    <location>
        <begin position="337"/>
        <end position="409"/>
    </location>
</feature>
<dbReference type="PANTHER" id="PTHR21245">
    <property type="entry name" value="HETEROGENEOUS NUCLEAR RIBONUCLEOPROTEIN"/>
    <property type="match status" value="1"/>
</dbReference>
<evidence type="ECO:0000256" key="5">
    <source>
        <dbReference type="PROSITE-ProRule" id="PRU00176"/>
    </source>
</evidence>
<dbReference type="SMART" id="SM00360">
    <property type="entry name" value="RRM"/>
    <property type="match status" value="3"/>
</dbReference>
<keyword evidence="3" id="KW-0677">Repeat</keyword>
<protein>
    <recommendedName>
        <fullName evidence="7">RRM domain-containing protein</fullName>
    </recommendedName>
</protein>
<name>A0A553NSC0_TIGCA</name>
<evidence type="ECO:0000313" key="8">
    <source>
        <dbReference type="EMBL" id="TRY68334.1"/>
    </source>
</evidence>
<dbReference type="Proteomes" id="UP000318571">
    <property type="component" value="Chromosome 1"/>
</dbReference>
<keyword evidence="4 5" id="KW-0694">RNA-binding</keyword>
<dbReference type="EMBL" id="VCGU01000010">
    <property type="protein sequence ID" value="TRY68334.1"/>
    <property type="molecule type" value="Genomic_DNA"/>
</dbReference>